<dbReference type="STRING" id="105231.A0A1Y1I7F3"/>
<reference evidence="5 6" key="1">
    <citation type="journal article" date="2014" name="Nat. Commun.">
        <title>Klebsormidium flaccidum genome reveals primary factors for plant terrestrial adaptation.</title>
        <authorList>
            <person name="Hori K."/>
            <person name="Maruyama F."/>
            <person name="Fujisawa T."/>
            <person name="Togashi T."/>
            <person name="Yamamoto N."/>
            <person name="Seo M."/>
            <person name="Sato S."/>
            <person name="Yamada T."/>
            <person name="Mori H."/>
            <person name="Tajima N."/>
            <person name="Moriyama T."/>
            <person name="Ikeuchi M."/>
            <person name="Watanabe M."/>
            <person name="Wada H."/>
            <person name="Kobayashi K."/>
            <person name="Saito M."/>
            <person name="Masuda T."/>
            <person name="Sasaki-Sekimoto Y."/>
            <person name="Mashiguchi K."/>
            <person name="Awai K."/>
            <person name="Shimojima M."/>
            <person name="Masuda S."/>
            <person name="Iwai M."/>
            <person name="Nobusawa T."/>
            <person name="Narise T."/>
            <person name="Kondo S."/>
            <person name="Saito H."/>
            <person name="Sato R."/>
            <person name="Murakawa M."/>
            <person name="Ihara Y."/>
            <person name="Oshima-Yamada Y."/>
            <person name="Ohtaka K."/>
            <person name="Satoh M."/>
            <person name="Sonobe K."/>
            <person name="Ishii M."/>
            <person name="Ohtani R."/>
            <person name="Kanamori-Sato M."/>
            <person name="Honoki R."/>
            <person name="Miyazaki D."/>
            <person name="Mochizuki H."/>
            <person name="Umetsu J."/>
            <person name="Higashi K."/>
            <person name="Shibata D."/>
            <person name="Kamiya Y."/>
            <person name="Sato N."/>
            <person name="Nakamura Y."/>
            <person name="Tabata S."/>
            <person name="Ida S."/>
            <person name="Kurokawa K."/>
            <person name="Ohta H."/>
        </authorList>
    </citation>
    <scope>NUCLEOTIDE SEQUENCE [LARGE SCALE GENOMIC DNA]</scope>
    <source>
        <strain evidence="5 6">NIES-2285</strain>
    </source>
</reference>
<evidence type="ECO:0000259" key="4">
    <source>
        <dbReference type="PROSITE" id="PS50011"/>
    </source>
</evidence>
<dbReference type="PANTHER" id="PTHR44329:SF298">
    <property type="entry name" value="MIXED LINEAGE KINASE DOMAIN-LIKE PROTEIN"/>
    <property type="match status" value="1"/>
</dbReference>
<proteinExistence type="predicted"/>
<evidence type="ECO:0000313" key="6">
    <source>
        <dbReference type="Proteomes" id="UP000054558"/>
    </source>
</evidence>
<gene>
    <name evidence="5" type="ORF">KFL_002580110</name>
</gene>
<dbReference type="GO" id="GO:0004672">
    <property type="term" value="F:protein kinase activity"/>
    <property type="evidence" value="ECO:0007669"/>
    <property type="project" value="InterPro"/>
</dbReference>
<keyword evidence="6" id="KW-1185">Reference proteome</keyword>
<evidence type="ECO:0000256" key="1">
    <source>
        <dbReference type="ARBA" id="ARBA00022741"/>
    </source>
</evidence>
<keyword evidence="5" id="KW-0808">Transferase</keyword>
<keyword evidence="2" id="KW-0067">ATP-binding</keyword>
<evidence type="ECO:0000313" key="5">
    <source>
        <dbReference type="EMBL" id="GAQ85862.1"/>
    </source>
</evidence>
<feature type="compositionally biased region" description="Polar residues" evidence="3">
    <location>
        <begin position="1237"/>
        <end position="1247"/>
    </location>
</feature>
<dbReference type="EMBL" id="DF237207">
    <property type="protein sequence ID" value="GAQ85862.1"/>
    <property type="molecule type" value="Genomic_DNA"/>
</dbReference>
<feature type="compositionally biased region" description="Basic and acidic residues" evidence="3">
    <location>
        <begin position="643"/>
        <end position="664"/>
    </location>
</feature>
<feature type="domain" description="Protein kinase" evidence="4">
    <location>
        <begin position="835"/>
        <end position="1151"/>
    </location>
</feature>
<feature type="compositionally biased region" description="Low complexity" evidence="3">
    <location>
        <begin position="665"/>
        <end position="677"/>
    </location>
</feature>
<feature type="region of interest" description="Disordered" evidence="3">
    <location>
        <begin position="1210"/>
        <end position="1247"/>
    </location>
</feature>
<evidence type="ECO:0000256" key="3">
    <source>
        <dbReference type="SAM" id="MobiDB-lite"/>
    </source>
</evidence>
<feature type="compositionally biased region" description="Basic and acidic residues" evidence="3">
    <location>
        <begin position="684"/>
        <end position="693"/>
    </location>
</feature>
<dbReference type="InterPro" id="IPR000719">
    <property type="entry name" value="Prot_kinase_dom"/>
</dbReference>
<dbReference type="PANTHER" id="PTHR44329">
    <property type="entry name" value="SERINE/THREONINE-PROTEIN KINASE TNNI3K-RELATED"/>
    <property type="match status" value="1"/>
</dbReference>
<dbReference type="Pfam" id="PF00069">
    <property type="entry name" value="Pkinase"/>
    <property type="match status" value="1"/>
</dbReference>
<accession>A0A1Y1I7F3</accession>
<feature type="region of interest" description="Disordered" evidence="3">
    <location>
        <begin position="450"/>
        <end position="554"/>
    </location>
</feature>
<dbReference type="GO" id="GO:0005524">
    <property type="term" value="F:ATP binding"/>
    <property type="evidence" value="ECO:0007669"/>
    <property type="project" value="UniProtKB-KW"/>
</dbReference>
<dbReference type="SMART" id="SM00220">
    <property type="entry name" value="S_TKc"/>
    <property type="match status" value="1"/>
</dbReference>
<dbReference type="Gene3D" id="1.10.510.10">
    <property type="entry name" value="Transferase(Phosphotransferase) domain 1"/>
    <property type="match status" value="1"/>
</dbReference>
<feature type="compositionally biased region" description="Acidic residues" evidence="3">
    <location>
        <begin position="472"/>
        <end position="495"/>
    </location>
</feature>
<keyword evidence="5" id="KW-0418">Kinase</keyword>
<feature type="compositionally biased region" description="Low complexity" evidence="3">
    <location>
        <begin position="734"/>
        <end position="752"/>
    </location>
</feature>
<name>A0A1Y1I7F3_KLENI</name>
<organism evidence="5 6">
    <name type="scientific">Klebsormidium nitens</name>
    <name type="common">Green alga</name>
    <name type="synonym">Ulothrix nitens</name>
    <dbReference type="NCBI Taxonomy" id="105231"/>
    <lineage>
        <taxon>Eukaryota</taxon>
        <taxon>Viridiplantae</taxon>
        <taxon>Streptophyta</taxon>
        <taxon>Klebsormidiophyceae</taxon>
        <taxon>Klebsormidiales</taxon>
        <taxon>Klebsormidiaceae</taxon>
        <taxon>Klebsormidium</taxon>
    </lineage>
</organism>
<dbReference type="Proteomes" id="UP000054558">
    <property type="component" value="Unassembled WGS sequence"/>
</dbReference>
<evidence type="ECO:0000256" key="2">
    <source>
        <dbReference type="ARBA" id="ARBA00022840"/>
    </source>
</evidence>
<protein>
    <submittedName>
        <fullName evidence="5">Protein kinase-like domain containing protein</fullName>
    </submittedName>
</protein>
<feature type="region of interest" description="Disordered" evidence="3">
    <location>
        <begin position="568"/>
        <end position="768"/>
    </location>
</feature>
<feature type="compositionally biased region" description="Low complexity" evidence="3">
    <location>
        <begin position="587"/>
        <end position="596"/>
    </location>
</feature>
<dbReference type="InterPro" id="IPR011009">
    <property type="entry name" value="Kinase-like_dom_sf"/>
</dbReference>
<dbReference type="SUPFAM" id="SSF56112">
    <property type="entry name" value="Protein kinase-like (PK-like)"/>
    <property type="match status" value="1"/>
</dbReference>
<dbReference type="PROSITE" id="PS50011">
    <property type="entry name" value="PROTEIN_KINASE_DOM"/>
    <property type="match status" value="1"/>
</dbReference>
<dbReference type="AlphaFoldDB" id="A0A1Y1I7F3"/>
<dbReference type="InterPro" id="IPR051681">
    <property type="entry name" value="Ser/Thr_Kinases-Pseudokinases"/>
</dbReference>
<keyword evidence="1" id="KW-0547">Nucleotide-binding</keyword>
<feature type="compositionally biased region" description="Acidic residues" evidence="3">
    <location>
        <begin position="450"/>
        <end position="462"/>
    </location>
</feature>
<sequence length="1247" mass="135332">MAMAALTSRGNCFACAPVPHADLQAKRTHKPRNVSARPLVGRLGNAALIFQQLRPPQSLSPRQWASKALRKQPPASPVAAITAVGTGGNGEFEKKLPASEFLDDPEVGQRSETGRYLGRKETPVTVVIDGKLLAEGARKAGEAAKKTFWPPNKNWIPFLVAPAALLLALVAARLHQLKSAAVPPSVTTSIAMPLEPRGPAPELRVVGVLGSLPGMATQAAAVDAHPLGQGSLSRENDGMSSAKQVERRVDGQLARNDNRDPHIPRPQAPAKPIHELSDMDFYDQLQKEAEIEARVRQAQGFPMKDETKFGVFDEEERTVMQELVDSGELDADTQKKLEELLAQEAGNSKMRKAAQRALGKRVRKARAGGRSPVSDKDIKELEEAVASGMLDEKVQKDVEAFLEEEREFQKELEENKYDDADYDISEYLEEEEDPELEALIRQMVESGEFEMPADEDDDEEEAAPFGQGSADVDSDMFDENEMFDDLDEDWTDEHEEPSSSGAATGGSKQGQKGAQATDGGAQKGGGQNRRVTGLRELTDKLGLTMPAGESGRDWEAELRKKNLARIGPFDFANSDKNEADKGPTPQAEAAKPSSSSEAEEALRKIAETTSAEQLGSDGAPFQGKEFPFSEAFQEATEAAWGAEHPEEVRESSGEADAERVEREAGGVAEVQVAAVRRSGTTEDGQERVEEEIVIRVGETEDSGAGSPGDADATIVLSTSQDGTVEDLEEGNTGAGAAPNSDSAAASSPGSPAADERASSSAGAGMTLAGEDVTPLVELLQSREGDEAYAQGTSWGTYDELSPMKRRWQVWADRQSNQVRLGSARVKLIDSRDIKFSAKEPAMEGNRHFVYQVLYNGKRYALKMSKRPQDRGTQHLLVDEATNLAAAQAPNVIALQGVVRDLGSLPIYRLGRVGGPLMTSEQLAQGVKNGTVEELQSAVLPDGSKRLVKAILAEGSGERSPNVYGILMEYAEGSDLQAQMDKAGPGHSVNVDEAWHIFRQLAVGLGEVHAAKLAHNNVDLSNVLLVRDDSQASGVRCCWSGLSLAKKTDNHGNVRLSTEERLARLMRQDDYYQAPELTDESAAVLYNGFKADTYSLGKAFLLLVGDEYEAQASAESEAVRDMDLMFGMTLQPEPEDRATSVEVMEFTRQKELEAIERWREKEDEKLQEMARAGLPKTDEEIVLENMMDEDPNELREVEEAAYAALVEEMRKRQAAALEQSEGQGQGLTGRGKREAGRSASQAASNRTK</sequence>